<sequence>MNLWGTFRRIITRPNTSRTAESGRRESPGRLRAVVEPAVAGLVGAVVAELRAQGRTPLPVTDPAGRHWAPAYVLGTLHVPARHDGHAVAELVIDGSGRMVLDHPVVVTGSRTHPLPVNCPSLADAYEHLITRITPGHDPAHGPVFLTTGGTLMIDAPVSGSIPLADYLNALIQPPVLFPDDAPFPGPDTDSEVSGSARPDGGDGAGVHSGA</sequence>
<feature type="compositionally biased region" description="Gly residues" evidence="1">
    <location>
        <begin position="202"/>
        <end position="211"/>
    </location>
</feature>
<protein>
    <submittedName>
        <fullName evidence="2">Uncharacterized protein</fullName>
    </submittedName>
</protein>
<reference evidence="2 3" key="1">
    <citation type="submission" date="2019-03" db="EMBL/GenBank/DDBJ databases">
        <title>Whole genome sequence of Arthrobacter sp JH1-1.</title>
        <authorList>
            <person name="Trinh H.N."/>
        </authorList>
    </citation>
    <scope>NUCLEOTIDE SEQUENCE [LARGE SCALE GENOMIC DNA]</scope>
    <source>
        <strain evidence="2 3">JH1-1</strain>
    </source>
</reference>
<comment type="caution">
    <text evidence="2">The sequence shown here is derived from an EMBL/GenBank/DDBJ whole genome shotgun (WGS) entry which is preliminary data.</text>
</comment>
<dbReference type="OrthoDB" id="4938434at2"/>
<gene>
    <name evidence="2" type="ORF">E1809_15375</name>
</gene>
<dbReference type="Proteomes" id="UP000295511">
    <property type="component" value="Unassembled WGS sequence"/>
</dbReference>
<keyword evidence="3" id="KW-1185">Reference proteome</keyword>
<evidence type="ECO:0000313" key="3">
    <source>
        <dbReference type="Proteomes" id="UP000295511"/>
    </source>
</evidence>
<evidence type="ECO:0000256" key="1">
    <source>
        <dbReference type="SAM" id="MobiDB-lite"/>
    </source>
</evidence>
<dbReference type="RefSeq" id="WP_133205122.1">
    <property type="nucleotide sequence ID" value="NZ_SMRU01000018.1"/>
</dbReference>
<evidence type="ECO:0000313" key="2">
    <source>
        <dbReference type="EMBL" id="TDF93618.1"/>
    </source>
</evidence>
<organism evidence="2 3">
    <name type="scientific">Arthrobacter terricola</name>
    <dbReference type="NCBI Taxonomy" id="2547396"/>
    <lineage>
        <taxon>Bacteria</taxon>
        <taxon>Bacillati</taxon>
        <taxon>Actinomycetota</taxon>
        <taxon>Actinomycetes</taxon>
        <taxon>Micrococcales</taxon>
        <taxon>Micrococcaceae</taxon>
        <taxon>Arthrobacter</taxon>
    </lineage>
</organism>
<name>A0A4R5KG30_9MICC</name>
<proteinExistence type="predicted"/>
<dbReference type="EMBL" id="SMRU01000018">
    <property type="protein sequence ID" value="TDF93618.1"/>
    <property type="molecule type" value="Genomic_DNA"/>
</dbReference>
<feature type="region of interest" description="Disordered" evidence="1">
    <location>
        <begin position="179"/>
        <end position="211"/>
    </location>
</feature>
<accession>A0A4R5KG30</accession>
<dbReference type="AlphaFoldDB" id="A0A4R5KG30"/>